<dbReference type="EMBL" id="GDID01006216">
    <property type="protein sequence ID" value="JAP90390.1"/>
    <property type="molecule type" value="Transcribed_RNA"/>
</dbReference>
<name>A0A146K0B6_9EUKA</name>
<accession>A0A146K0B6</accession>
<organism evidence="1">
    <name type="scientific">Trepomonas sp. PC1</name>
    <dbReference type="NCBI Taxonomy" id="1076344"/>
    <lineage>
        <taxon>Eukaryota</taxon>
        <taxon>Metamonada</taxon>
        <taxon>Diplomonadida</taxon>
        <taxon>Hexamitidae</taxon>
        <taxon>Hexamitinae</taxon>
        <taxon>Trepomonas</taxon>
    </lineage>
</organism>
<gene>
    <name evidence="1" type="ORF">TPC1_30115</name>
</gene>
<evidence type="ECO:0000313" key="1">
    <source>
        <dbReference type="EMBL" id="JAP90390.1"/>
    </source>
</evidence>
<protein>
    <submittedName>
        <fullName evidence="1">Uncharacterized protein</fullName>
    </submittedName>
</protein>
<sequence length="997" mass="117372">IGNNHKGCLKFQPKEKKIQLITSTMQIVKIVQNNEELSVPSTKISQQNLQFPVKYSTLNDLLDKTQKYVNKKEYDFQLELKSLDEISIYFSYETSDFNSVQLQFPLINGNFIFDLHILFSSNQQFSLQDQQSQIIYQHYEQDLTDLTHLEQIYMKLCDFDAINQRLLMNYQYNSDIKNIAVYTQNLNQQQIFPTLSNFVLFFNHNILFVKNNFSKIFFDIGLKAAITTRLIQHKCVKLQSIQYEICFQEVFFYFLLIQCSNLQKQILAQFVQSFGLNYDSLQLNISRFFIQGNISFIALSQAYLLKPYDFAEPHCNDDENYNEVVESCNLFCLKPTKSGQFGIEINEHLSYFFFDHDKDEKKPKQQLFQKPQFNYDKKCFIGRKLLFYPLTIELNKQNILVKNRFVTTAFLIARIFDDEHDYYVHSKYLEEKVFQEQSQYLECIKNLKLELNGEFSTVKADQQIYVNKHACEQFVAEMKLKTKLFDRKIGGYSLFYDLNGVQFDTPPQVINFDTKQLVDFEEILIFKKDMSSSSVCQLSMAFSQSFQPNPETPLKLLMHLNDQLHQFSLLEDSFKALLQNIKFYSLKLFSNDLNCQNYDQFIQFLFETKGGLQKNDDGKKFSQLFAIIEQIKILLRGAILNYNVYQFENSSFSVVNLLFLQQICLYLCCVDDLQFFEQMVLYFADCQNNVRAQRICKALGWGLLHVLNFGSLVAARNAKMILYEIFDEDCEYWCGILQFYQREADFQVIGELMIHSDKICFQKLLLTQLRLFGVDYITKIELSAQIEDFMLLNVILDHSLENQSFFANFFKKPLKDVLLEDQKQKYLVAYLNLVVPTLSDQPSHELFQLIQNEFALVTSCSFNYFIKQFIMGQFIRKSSIEPMSDFQCVNCYFGSCNCLGLIQILQNIVHSHQLQKITRGVENSKYEFRQNYNLKIDAEFYRQIYQQGDQKFIACCQRFQHDQQTKSNQLQQLLTGRNRCNQLEESSCQVIFVKSGN</sequence>
<feature type="non-terminal residue" evidence="1">
    <location>
        <position position="997"/>
    </location>
</feature>
<reference evidence="1" key="1">
    <citation type="submission" date="2015-07" db="EMBL/GenBank/DDBJ databases">
        <title>Adaptation to a free-living lifestyle via gene acquisitions in the diplomonad Trepomonas sp. PC1.</title>
        <authorList>
            <person name="Xu F."/>
            <person name="Jerlstrom-Hultqvist J."/>
            <person name="Kolisko M."/>
            <person name="Simpson A.G.B."/>
            <person name="Roger A.J."/>
            <person name="Svard S.G."/>
            <person name="Andersson J.O."/>
        </authorList>
    </citation>
    <scope>NUCLEOTIDE SEQUENCE</scope>
    <source>
        <strain evidence="1">PC1</strain>
    </source>
</reference>
<dbReference type="AlphaFoldDB" id="A0A146K0B6"/>
<proteinExistence type="predicted"/>
<feature type="non-terminal residue" evidence="1">
    <location>
        <position position="1"/>
    </location>
</feature>